<dbReference type="InterPro" id="IPR048454">
    <property type="entry name" value="YetF_N"/>
</dbReference>
<evidence type="ECO:0000256" key="2">
    <source>
        <dbReference type="ARBA" id="ARBA00006448"/>
    </source>
</evidence>
<feature type="domain" description="YetF C-terminal" evidence="8">
    <location>
        <begin position="78"/>
        <end position="143"/>
    </location>
</feature>
<comment type="subcellular location">
    <subcellularLocation>
        <location evidence="1">Cell membrane</location>
        <topology evidence="1">Multi-pass membrane protein</topology>
    </subcellularLocation>
</comment>
<dbReference type="PANTHER" id="PTHR34582:SF6">
    <property type="entry name" value="UPF0702 TRANSMEMBRANE PROTEIN YCAP"/>
    <property type="match status" value="1"/>
</dbReference>
<evidence type="ECO:0000256" key="1">
    <source>
        <dbReference type="ARBA" id="ARBA00004651"/>
    </source>
</evidence>
<keyword evidence="11" id="KW-1185">Reference proteome</keyword>
<dbReference type="Pfam" id="PF20730">
    <property type="entry name" value="YetF_N"/>
    <property type="match status" value="1"/>
</dbReference>
<evidence type="ECO:0000256" key="5">
    <source>
        <dbReference type="ARBA" id="ARBA00022989"/>
    </source>
</evidence>
<proteinExistence type="inferred from homology"/>
<keyword evidence="4 7" id="KW-0812">Transmembrane</keyword>
<keyword evidence="3" id="KW-1003">Cell membrane</keyword>
<sequence>MLRGVAIYILVLIVIRISGRRTMAQMTPFDLVLLLIIAETTQQGLLGDDFSITNSAILIVTLFSLDIALSYVKQFFPAVDKFVDGRPTLLIANGKPDEEALQWSRVGMDDVMSAARAQHGLERLEQVKHAILETDGNLSIIPK</sequence>
<dbReference type="PANTHER" id="PTHR34582">
    <property type="entry name" value="UPF0702 TRANSMEMBRANE PROTEIN YCAP"/>
    <property type="match status" value="1"/>
</dbReference>
<keyword evidence="6 7" id="KW-0472">Membrane</keyword>
<dbReference type="RefSeq" id="WP_315725546.1">
    <property type="nucleotide sequence ID" value="NZ_JAVUPU010000003.1"/>
</dbReference>
<evidence type="ECO:0000256" key="7">
    <source>
        <dbReference type="SAM" id="Phobius"/>
    </source>
</evidence>
<dbReference type="Proteomes" id="UP001259572">
    <property type="component" value="Unassembled WGS sequence"/>
</dbReference>
<evidence type="ECO:0000256" key="3">
    <source>
        <dbReference type="ARBA" id="ARBA00022475"/>
    </source>
</evidence>
<evidence type="ECO:0000313" key="10">
    <source>
        <dbReference type="EMBL" id="MDT9598707.1"/>
    </source>
</evidence>
<accession>A0ABU3Q5X5</accession>
<evidence type="ECO:0000256" key="6">
    <source>
        <dbReference type="ARBA" id="ARBA00023136"/>
    </source>
</evidence>
<name>A0ABU3Q5X5_9SPHN</name>
<evidence type="ECO:0000313" key="11">
    <source>
        <dbReference type="Proteomes" id="UP001259572"/>
    </source>
</evidence>
<dbReference type="EMBL" id="JAVUPU010000003">
    <property type="protein sequence ID" value="MDT9598707.1"/>
    <property type="molecule type" value="Genomic_DNA"/>
</dbReference>
<comment type="similarity">
    <text evidence="2">Belongs to the UPF0702 family.</text>
</comment>
<evidence type="ECO:0000259" key="9">
    <source>
        <dbReference type="Pfam" id="PF20730"/>
    </source>
</evidence>
<keyword evidence="5 7" id="KW-1133">Transmembrane helix</keyword>
<protein>
    <submittedName>
        <fullName evidence="10">DUF421 domain-containing protein</fullName>
    </submittedName>
</protein>
<dbReference type="InterPro" id="IPR007353">
    <property type="entry name" value="DUF421"/>
</dbReference>
<organism evidence="10 11">
    <name type="scientific">Sphingosinicella rhizophila</name>
    <dbReference type="NCBI Taxonomy" id="3050082"/>
    <lineage>
        <taxon>Bacteria</taxon>
        <taxon>Pseudomonadati</taxon>
        <taxon>Pseudomonadota</taxon>
        <taxon>Alphaproteobacteria</taxon>
        <taxon>Sphingomonadales</taxon>
        <taxon>Sphingosinicellaceae</taxon>
        <taxon>Sphingosinicella</taxon>
    </lineage>
</organism>
<dbReference type="Pfam" id="PF04239">
    <property type="entry name" value="DUF421"/>
    <property type="match status" value="1"/>
</dbReference>
<evidence type="ECO:0000259" key="8">
    <source>
        <dbReference type="Pfam" id="PF04239"/>
    </source>
</evidence>
<dbReference type="Gene3D" id="3.30.240.20">
    <property type="entry name" value="bsu07140 like domains"/>
    <property type="match status" value="1"/>
</dbReference>
<gene>
    <name evidence="10" type="ORF">RQX22_07090</name>
</gene>
<comment type="caution">
    <text evidence="10">The sequence shown here is derived from an EMBL/GenBank/DDBJ whole genome shotgun (WGS) entry which is preliminary data.</text>
</comment>
<reference evidence="10 11" key="1">
    <citation type="submission" date="2023-05" db="EMBL/GenBank/DDBJ databases">
        <authorList>
            <person name="Guo Y."/>
        </authorList>
    </citation>
    <scope>NUCLEOTIDE SEQUENCE [LARGE SCALE GENOMIC DNA]</scope>
    <source>
        <strain evidence="10 11">GR2756</strain>
    </source>
</reference>
<evidence type="ECO:0000256" key="4">
    <source>
        <dbReference type="ARBA" id="ARBA00022692"/>
    </source>
</evidence>
<feature type="domain" description="YetF-like N-terminal transmembrane" evidence="9">
    <location>
        <begin position="9"/>
        <end position="70"/>
    </location>
</feature>
<dbReference type="InterPro" id="IPR023090">
    <property type="entry name" value="UPF0702_alpha/beta_dom_sf"/>
</dbReference>
<feature type="transmembrane region" description="Helical" evidence="7">
    <location>
        <begin position="52"/>
        <end position="72"/>
    </location>
</feature>